<sequence length="394" mass="45177">MRQLLIVFMLFPMLGYTQRNETQQLYLTSAGVITTQKSELKCVPNDDLSHGYTHTYDCNATDGKLIKQLSLDIHVSQSINNNLYAAYRKHQSDYGEYLLGEFKDGKPYNGFFRASREEVNEWLMFDFYKNGTLVSQVYNNLHKTIAGKDTRLNFITLDEEGNFVNGKLQKGIVITPLHIKKAAGEIVSFVDNFKTAYLMIDLYAENYGEFIKVLPMTDGFLISSMERNSLKVTFNKEGRSLTYFDSNKKQVNTVTMVQAEFTQKDGIDPKRSYTYFEKDGKLYREQVKNPAALSDNHEYDLLNSIASALYSNVTLNTTDFVQIMEQGRHSVGILGYHAIEDGKEYGYVYRKGNKENTYSLDVYQDGKIYKPNLYSIRGKTLSELITILKSKPID</sequence>
<evidence type="ECO:0000313" key="1">
    <source>
        <dbReference type="EMBL" id="SDE87915.1"/>
    </source>
</evidence>
<dbReference type="Proteomes" id="UP000199072">
    <property type="component" value="Unassembled WGS sequence"/>
</dbReference>
<keyword evidence="2" id="KW-1185">Reference proteome</keyword>
<dbReference type="OrthoDB" id="830908at2"/>
<name>A0A1G7GIK4_9SPHI</name>
<dbReference type="EMBL" id="FNAI01000010">
    <property type="protein sequence ID" value="SDE87915.1"/>
    <property type="molecule type" value="Genomic_DNA"/>
</dbReference>
<dbReference type="AlphaFoldDB" id="A0A1G7GIK4"/>
<accession>A0A1G7GIK4</accession>
<evidence type="ECO:0000313" key="2">
    <source>
        <dbReference type="Proteomes" id="UP000199072"/>
    </source>
</evidence>
<reference evidence="1 2" key="1">
    <citation type="submission" date="2016-10" db="EMBL/GenBank/DDBJ databases">
        <authorList>
            <person name="de Groot N.N."/>
        </authorList>
    </citation>
    <scope>NUCLEOTIDE SEQUENCE [LARGE SCALE GENOMIC DNA]</scope>
    <source>
        <strain evidence="1 2">47C3B</strain>
    </source>
</reference>
<proteinExistence type="predicted"/>
<protein>
    <submittedName>
        <fullName evidence="1">Uncharacterized protein</fullName>
    </submittedName>
</protein>
<gene>
    <name evidence="1" type="ORF">SAMN05216464_110161</name>
</gene>
<organism evidence="1 2">
    <name type="scientific">Mucilaginibacter pineti</name>
    <dbReference type="NCBI Taxonomy" id="1391627"/>
    <lineage>
        <taxon>Bacteria</taxon>
        <taxon>Pseudomonadati</taxon>
        <taxon>Bacteroidota</taxon>
        <taxon>Sphingobacteriia</taxon>
        <taxon>Sphingobacteriales</taxon>
        <taxon>Sphingobacteriaceae</taxon>
        <taxon>Mucilaginibacter</taxon>
    </lineage>
</organism>
<dbReference type="RefSeq" id="WP_091152076.1">
    <property type="nucleotide sequence ID" value="NZ_FNAI01000010.1"/>
</dbReference>